<sequence>MQSLQEKASAWSGVDQADAFAIDESNLFEKLGLQSFINLSTNFYTRTKVHCLL</sequence>
<dbReference type="GO" id="GO:0005344">
    <property type="term" value="F:oxygen carrier activity"/>
    <property type="evidence" value="ECO:0007669"/>
    <property type="project" value="UniProtKB-KW"/>
</dbReference>
<dbReference type="PANTHER" id="PTHR47366:SF1">
    <property type="entry name" value="TWO-ON-TWO HEMOGLOBIN-3"/>
    <property type="match status" value="1"/>
</dbReference>
<dbReference type="InterPro" id="IPR012292">
    <property type="entry name" value="Globin/Proto"/>
</dbReference>
<keyword evidence="1" id="KW-0813">Transport</keyword>
<dbReference type="AlphaFoldDB" id="A0A8S9GD40"/>
<dbReference type="Proteomes" id="UP000712281">
    <property type="component" value="Unassembled WGS sequence"/>
</dbReference>
<accession>A0A8S9GD40</accession>
<gene>
    <name evidence="3" type="ORF">F2Q68_00029018</name>
    <name evidence="2" type="ORF">F2Q68_00029020</name>
</gene>
<evidence type="ECO:0000256" key="1">
    <source>
        <dbReference type="ARBA" id="ARBA00022621"/>
    </source>
</evidence>
<proteinExistence type="predicted"/>
<dbReference type="EMBL" id="QGKW02002005">
    <property type="protein sequence ID" value="KAF2542236.1"/>
    <property type="molecule type" value="Genomic_DNA"/>
</dbReference>
<protein>
    <submittedName>
        <fullName evidence="3">Uncharacterized protein</fullName>
    </submittedName>
</protein>
<dbReference type="GO" id="GO:0020037">
    <property type="term" value="F:heme binding"/>
    <property type="evidence" value="ECO:0007669"/>
    <property type="project" value="InterPro"/>
</dbReference>
<evidence type="ECO:0000313" key="2">
    <source>
        <dbReference type="EMBL" id="KAF2541025.1"/>
    </source>
</evidence>
<reference evidence="3" key="1">
    <citation type="submission" date="2019-12" db="EMBL/GenBank/DDBJ databases">
        <title>Genome sequencing and annotation of Brassica cretica.</title>
        <authorList>
            <person name="Studholme D.J."/>
            <person name="Sarris P.F."/>
        </authorList>
    </citation>
    <scope>NUCLEOTIDE SEQUENCE</scope>
    <source>
        <strain evidence="3">PFS-001/15</strain>
        <tissue evidence="3">Leaf</tissue>
    </source>
</reference>
<evidence type="ECO:0000313" key="3">
    <source>
        <dbReference type="EMBL" id="KAF2542236.1"/>
    </source>
</evidence>
<evidence type="ECO:0000313" key="4">
    <source>
        <dbReference type="Proteomes" id="UP000712281"/>
    </source>
</evidence>
<dbReference type="EMBL" id="QGKW02002005">
    <property type="protein sequence ID" value="KAF2541025.1"/>
    <property type="molecule type" value="Genomic_DNA"/>
</dbReference>
<comment type="caution">
    <text evidence="3">The sequence shown here is derived from an EMBL/GenBank/DDBJ whole genome shotgun (WGS) entry which is preliminary data.</text>
</comment>
<dbReference type="InterPro" id="IPR044203">
    <property type="entry name" value="GlbO/GLB3-like"/>
</dbReference>
<name>A0A8S9GD40_BRACR</name>
<dbReference type="Gene3D" id="1.10.490.10">
    <property type="entry name" value="Globins"/>
    <property type="match status" value="1"/>
</dbReference>
<dbReference type="PANTHER" id="PTHR47366">
    <property type="entry name" value="TWO-ON-TWO HEMOGLOBIN-3"/>
    <property type="match status" value="1"/>
</dbReference>
<organism evidence="3 4">
    <name type="scientific">Brassica cretica</name>
    <name type="common">Mustard</name>
    <dbReference type="NCBI Taxonomy" id="69181"/>
    <lineage>
        <taxon>Eukaryota</taxon>
        <taxon>Viridiplantae</taxon>
        <taxon>Streptophyta</taxon>
        <taxon>Embryophyta</taxon>
        <taxon>Tracheophyta</taxon>
        <taxon>Spermatophyta</taxon>
        <taxon>Magnoliopsida</taxon>
        <taxon>eudicotyledons</taxon>
        <taxon>Gunneridae</taxon>
        <taxon>Pentapetalae</taxon>
        <taxon>rosids</taxon>
        <taxon>malvids</taxon>
        <taxon>Brassicales</taxon>
        <taxon>Brassicaceae</taxon>
        <taxon>Brassiceae</taxon>
        <taxon>Brassica</taxon>
    </lineage>
</organism>
<dbReference type="GO" id="GO:0019825">
    <property type="term" value="F:oxygen binding"/>
    <property type="evidence" value="ECO:0007669"/>
    <property type="project" value="InterPro"/>
</dbReference>
<keyword evidence="1" id="KW-0561">Oxygen transport</keyword>